<gene>
    <name evidence="3" type="ORF">AK812_SmicGene4495</name>
</gene>
<dbReference type="Pfam" id="PF07727">
    <property type="entry name" value="RVT_2"/>
    <property type="match status" value="1"/>
</dbReference>
<protein>
    <recommendedName>
        <fullName evidence="2">Reverse transcriptase Ty1/copia-type domain-containing protein</fullName>
    </recommendedName>
</protein>
<organism evidence="3 4">
    <name type="scientific">Symbiodinium microadriaticum</name>
    <name type="common">Dinoflagellate</name>
    <name type="synonym">Zooxanthella microadriatica</name>
    <dbReference type="NCBI Taxonomy" id="2951"/>
    <lineage>
        <taxon>Eukaryota</taxon>
        <taxon>Sar</taxon>
        <taxon>Alveolata</taxon>
        <taxon>Dinophyceae</taxon>
        <taxon>Suessiales</taxon>
        <taxon>Symbiodiniaceae</taxon>
        <taxon>Symbiodinium</taxon>
    </lineage>
</organism>
<feature type="compositionally biased region" description="Acidic residues" evidence="1">
    <location>
        <begin position="307"/>
        <end position="320"/>
    </location>
</feature>
<feature type="compositionally biased region" description="Acidic residues" evidence="1">
    <location>
        <begin position="55"/>
        <end position="65"/>
    </location>
</feature>
<sequence length="700" mass="78605">MPHQLHEIPMQMKDELDDVWTILEDSVNIDELEGIYGELPEGTVASITLFALPEGEEEAQADSDVEPLSVPKSKKDEASLRAEAASIEHKLTHRPKNPFCPVCQRAKMFAPQARRKGGSSTTHSKAFGDHITVDHIITRDAKDYGFQDETVAHVVKDVFSKFRYVYPSASKSGEQCHEDMLHFLAVGDNVKMLYSDNALEFDYAEYLVAPLYEIHNAIKNEAFKVFRTKRLETLEGDFVYPLVDAEHEPSKPPNLDDQHHNVIEDKNPHPPLEEGGKDLFGDINFDGSPLSEFYKPGEIREQFGDLFDDVDNPPLEDAEDNAAREGESEEASKAKKRAALLDDVPHSIKKNLATVSAPARPHGYFWNGECLIKKKGNSRPDGIDNTSWRNMSKRQRAEAVERKVQAVYEAEYEAAVKAVPAMPVLIGKGMAEVSRQGWLEKKVREYEAVASEAKKDNAKVHFGNIFEIGTLKGAELKEGDPNRKYKGRSVFQSNKVVDENSDHALFAEMSSSPASMEAGKILDVFGSQPGYTIQQAAAKQAYTQALFTGVATWVRLPRNRWPKSWKGMKDPVVPLKLALYGHPDSGGIWEKHCETQLKKVGFEAVLTDIWKSVFYHPVKKLLLVVYVDDFKLAGPKDNIKEGWQTISSVIDMDPLEDIGRYFGCMHRQEHGLMLPKDAHPFRHVFEPDAKTATPARTEGY</sequence>
<feature type="domain" description="Reverse transcriptase Ty1/copia-type" evidence="2">
    <location>
        <begin position="482"/>
        <end position="672"/>
    </location>
</feature>
<feature type="region of interest" description="Disordered" evidence="1">
    <location>
        <begin position="55"/>
        <end position="78"/>
    </location>
</feature>
<keyword evidence="4" id="KW-1185">Reference proteome</keyword>
<dbReference type="Proteomes" id="UP000186817">
    <property type="component" value="Unassembled WGS sequence"/>
</dbReference>
<evidence type="ECO:0000313" key="4">
    <source>
        <dbReference type="Proteomes" id="UP000186817"/>
    </source>
</evidence>
<evidence type="ECO:0000313" key="3">
    <source>
        <dbReference type="EMBL" id="OLQ11619.1"/>
    </source>
</evidence>
<feature type="compositionally biased region" description="Basic and acidic residues" evidence="1">
    <location>
        <begin position="321"/>
        <end position="336"/>
    </location>
</feature>
<reference evidence="3 4" key="1">
    <citation type="submission" date="2016-02" db="EMBL/GenBank/DDBJ databases">
        <title>Genome analysis of coral dinoflagellate symbionts highlights evolutionary adaptations to a symbiotic lifestyle.</title>
        <authorList>
            <person name="Aranda M."/>
            <person name="Li Y."/>
            <person name="Liew Y.J."/>
            <person name="Baumgarten S."/>
            <person name="Simakov O."/>
            <person name="Wilson M."/>
            <person name="Piel J."/>
            <person name="Ashoor H."/>
            <person name="Bougouffa S."/>
            <person name="Bajic V.B."/>
            <person name="Ryu T."/>
            <person name="Ravasi T."/>
            <person name="Bayer T."/>
            <person name="Micklem G."/>
            <person name="Kim H."/>
            <person name="Bhak J."/>
            <person name="Lajeunesse T.C."/>
            <person name="Voolstra C.R."/>
        </authorList>
    </citation>
    <scope>NUCLEOTIDE SEQUENCE [LARGE SCALE GENOMIC DNA]</scope>
    <source>
        <strain evidence="3 4">CCMP2467</strain>
    </source>
</reference>
<dbReference type="AlphaFoldDB" id="A0A1Q9EW39"/>
<dbReference type="OrthoDB" id="446491at2759"/>
<evidence type="ECO:0000256" key="1">
    <source>
        <dbReference type="SAM" id="MobiDB-lite"/>
    </source>
</evidence>
<proteinExistence type="predicted"/>
<accession>A0A1Q9EW39</accession>
<name>A0A1Q9EW39_SYMMI</name>
<dbReference type="InterPro" id="IPR013103">
    <property type="entry name" value="RVT_2"/>
</dbReference>
<evidence type="ECO:0000259" key="2">
    <source>
        <dbReference type="Pfam" id="PF07727"/>
    </source>
</evidence>
<feature type="region of interest" description="Disordered" evidence="1">
    <location>
        <begin position="307"/>
        <end position="336"/>
    </location>
</feature>
<dbReference type="EMBL" id="LSRX01000056">
    <property type="protein sequence ID" value="OLQ11619.1"/>
    <property type="molecule type" value="Genomic_DNA"/>
</dbReference>
<comment type="caution">
    <text evidence="3">The sequence shown here is derived from an EMBL/GenBank/DDBJ whole genome shotgun (WGS) entry which is preliminary data.</text>
</comment>